<dbReference type="Pfam" id="PF02391">
    <property type="entry name" value="MoaE"/>
    <property type="match status" value="1"/>
</dbReference>
<name>A0A0K2SJH2_LIMPI</name>
<dbReference type="CDD" id="cd00756">
    <property type="entry name" value="MoaE"/>
    <property type="match status" value="1"/>
</dbReference>
<dbReference type="Gene3D" id="3.90.1170.40">
    <property type="entry name" value="Molybdopterin biosynthesis MoaE subunit"/>
    <property type="match status" value="1"/>
</dbReference>
<dbReference type="KEGG" id="lpil:LIP_1147"/>
<dbReference type="InterPro" id="IPR003448">
    <property type="entry name" value="Mopterin_biosynth_MoaE"/>
</dbReference>
<dbReference type="SUPFAM" id="SSF54690">
    <property type="entry name" value="Molybdopterin synthase subunit MoaE"/>
    <property type="match status" value="1"/>
</dbReference>
<protein>
    <submittedName>
        <fullName evidence="1">Molybdenum cofactor biosynthesis protein MoaE</fullName>
    </submittedName>
</protein>
<dbReference type="AlphaFoldDB" id="A0A0K2SJH2"/>
<evidence type="ECO:0000313" key="1">
    <source>
        <dbReference type="EMBL" id="BAS27004.1"/>
    </source>
</evidence>
<gene>
    <name evidence="1" type="ORF">LIP_1147</name>
</gene>
<dbReference type="STRING" id="1555112.LIP_1147"/>
<reference evidence="2" key="2">
    <citation type="journal article" date="2016" name="Int. J. Syst. Evol. Microbiol.">
        <title>Complete genome sequence and cell structure of Limnochorda pilosa, a Gram-negative spore-former within the phylum Firmicutes.</title>
        <authorList>
            <person name="Watanabe M."/>
            <person name="Kojima H."/>
            <person name="Fukui M."/>
        </authorList>
    </citation>
    <scope>NUCLEOTIDE SEQUENCE [LARGE SCALE GENOMIC DNA]</scope>
    <source>
        <strain evidence="2">HC45</strain>
    </source>
</reference>
<accession>A0A0K2SJH2</accession>
<evidence type="ECO:0000313" key="2">
    <source>
        <dbReference type="Proteomes" id="UP000065807"/>
    </source>
</evidence>
<dbReference type="RefSeq" id="WP_068135274.1">
    <property type="nucleotide sequence ID" value="NZ_AP014924.1"/>
</dbReference>
<sequence>MASERSVSFEEKVGLVREPLVPQQVAARVEGPTTVGGSVCFVGWVREWTGARRTLELEYEAYEPMALREMAALVELAQRRWSGVDLAMVHRLGVLKPGEAAVVVAAAAPHRNEAFEACRWAIERLKEQVPIWKRERYADGTEEWVGLERRLSRGRSSTSSRS</sequence>
<dbReference type="GO" id="GO:0006777">
    <property type="term" value="P:Mo-molybdopterin cofactor biosynthetic process"/>
    <property type="evidence" value="ECO:0007669"/>
    <property type="project" value="InterPro"/>
</dbReference>
<dbReference type="EMBL" id="AP014924">
    <property type="protein sequence ID" value="BAS27004.1"/>
    <property type="molecule type" value="Genomic_DNA"/>
</dbReference>
<proteinExistence type="predicted"/>
<dbReference type="PANTHER" id="PTHR23404">
    <property type="entry name" value="MOLYBDOPTERIN SYNTHASE RELATED"/>
    <property type="match status" value="1"/>
</dbReference>
<dbReference type="Proteomes" id="UP000065807">
    <property type="component" value="Chromosome"/>
</dbReference>
<organism evidence="1 2">
    <name type="scientific">Limnochorda pilosa</name>
    <dbReference type="NCBI Taxonomy" id="1555112"/>
    <lineage>
        <taxon>Bacteria</taxon>
        <taxon>Bacillati</taxon>
        <taxon>Bacillota</taxon>
        <taxon>Limnochordia</taxon>
        <taxon>Limnochordales</taxon>
        <taxon>Limnochordaceae</taxon>
        <taxon>Limnochorda</taxon>
    </lineage>
</organism>
<reference evidence="2" key="1">
    <citation type="submission" date="2015-07" db="EMBL/GenBank/DDBJ databases">
        <title>Complete genome sequence and phylogenetic analysis of Limnochorda pilosa.</title>
        <authorList>
            <person name="Watanabe M."/>
            <person name="Kojima H."/>
            <person name="Fukui M."/>
        </authorList>
    </citation>
    <scope>NUCLEOTIDE SEQUENCE [LARGE SCALE GENOMIC DNA]</scope>
    <source>
        <strain evidence="2">HC45</strain>
    </source>
</reference>
<keyword evidence="2" id="KW-1185">Reference proteome</keyword>
<dbReference type="InterPro" id="IPR036563">
    <property type="entry name" value="MoaE_sf"/>
</dbReference>